<dbReference type="InterPro" id="IPR008909">
    <property type="entry name" value="DALR_anticod-bd"/>
</dbReference>
<keyword evidence="3" id="KW-0547">Nucleotide-binding</keyword>
<dbReference type="InterPro" id="IPR001278">
    <property type="entry name" value="Arg-tRNA-ligase"/>
</dbReference>
<dbReference type="Gene3D" id="3.30.1360.70">
    <property type="entry name" value="Arginyl tRNA synthetase N-terminal domain"/>
    <property type="match status" value="1"/>
</dbReference>
<dbReference type="Pfam" id="PF05746">
    <property type="entry name" value="DALR_1"/>
    <property type="match status" value="1"/>
</dbReference>
<comment type="catalytic activity">
    <reaction evidence="5">
        <text>tRNA(Arg) + L-arginine + ATP = L-arginyl-tRNA(Arg) + AMP + diphosphate</text>
        <dbReference type="Rhea" id="RHEA:20301"/>
        <dbReference type="Rhea" id="RHEA-COMP:9658"/>
        <dbReference type="Rhea" id="RHEA-COMP:9673"/>
        <dbReference type="ChEBI" id="CHEBI:30616"/>
        <dbReference type="ChEBI" id="CHEBI:32682"/>
        <dbReference type="ChEBI" id="CHEBI:33019"/>
        <dbReference type="ChEBI" id="CHEBI:78442"/>
        <dbReference type="ChEBI" id="CHEBI:78513"/>
        <dbReference type="ChEBI" id="CHEBI:456215"/>
        <dbReference type="EC" id="6.1.1.19"/>
    </reaction>
</comment>
<dbReference type="InterPro" id="IPR009080">
    <property type="entry name" value="tRNAsynth_Ia_anticodon-bd"/>
</dbReference>
<evidence type="ECO:0000256" key="2">
    <source>
        <dbReference type="ARBA" id="ARBA00022598"/>
    </source>
</evidence>
<dbReference type="Gene3D" id="1.10.730.10">
    <property type="entry name" value="Isoleucyl-tRNA Synthetase, Domain 1"/>
    <property type="match status" value="1"/>
</dbReference>
<dbReference type="GO" id="GO:0006420">
    <property type="term" value="P:arginyl-tRNA aminoacylation"/>
    <property type="evidence" value="ECO:0007669"/>
    <property type="project" value="InterPro"/>
</dbReference>
<organism evidence="8 9">
    <name type="scientific">Tamaricihabitans halophyticus</name>
    <dbReference type="NCBI Taxonomy" id="1262583"/>
    <lineage>
        <taxon>Bacteria</taxon>
        <taxon>Bacillati</taxon>
        <taxon>Actinomycetota</taxon>
        <taxon>Actinomycetes</taxon>
        <taxon>Pseudonocardiales</taxon>
        <taxon>Pseudonocardiaceae</taxon>
        <taxon>Tamaricihabitans</taxon>
    </lineage>
</organism>
<dbReference type="PANTHER" id="PTHR11956">
    <property type="entry name" value="ARGINYL-TRNA SYNTHETASE"/>
    <property type="match status" value="1"/>
</dbReference>
<feature type="domain" description="DALR anticodon binding" evidence="6">
    <location>
        <begin position="178"/>
        <end position="302"/>
    </location>
</feature>
<accession>A0A4R2QX99</accession>
<dbReference type="Pfam" id="PF03485">
    <property type="entry name" value="Arg_tRNA_synt_N"/>
    <property type="match status" value="1"/>
</dbReference>
<dbReference type="SUPFAM" id="SSF55190">
    <property type="entry name" value="Arginyl-tRNA synthetase (ArgRS), N-terminal 'additional' domain"/>
    <property type="match status" value="1"/>
</dbReference>
<dbReference type="AlphaFoldDB" id="A0A4R2QX99"/>
<keyword evidence="4" id="KW-0067">ATP-binding</keyword>
<keyword evidence="9" id="KW-1185">Reference proteome</keyword>
<dbReference type="InterPro" id="IPR036695">
    <property type="entry name" value="Arg-tRNA-synth_N_sf"/>
</dbReference>
<keyword evidence="8" id="KW-0030">Aminoacyl-tRNA synthetase</keyword>
<dbReference type="GO" id="GO:0005524">
    <property type="term" value="F:ATP binding"/>
    <property type="evidence" value="ECO:0007669"/>
    <property type="project" value="UniProtKB-KW"/>
</dbReference>
<dbReference type="SUPFAM" id="SSF47323">
    <property type="entry name" value="Anticodon-binding domain of a subclass of class I aminoacyl-tRNA synthetases"/>
    <property type="match status" value="1"/>
</dbReference>
<name>A0A4R2QX99_9PSEU</name>
<evidence type="ECO:0000259" key="6">
    <source>
        <dbReference type="SMART" id="SM00836"/>
    </source>
</evidence>
<evidence type="ECO:0000313" key="8">
    <source>
        <dbReference type="EMBL" id="TCP54800.1"/>
    </source>
</evidence>
<dbReference type="SMART" id="SM01016">
    <property type="entry name" value="Arg_tRNA_synt_N"/>
    <property type="match status" value="1"/>
</dbReference>
<dbReference type="Proteomes" id="UP000294911">
    <property type="component" value="Unassembled WGS sequence"/>
</dbReference>
<dbReference type="EMBL" id="SLXQ01000002">
    <property type="protein sequence ID" value="TCP54800.1"/>
    <property type="molecule type" value="Genomic_DNA"/>
</dbReference>
<dbReference type="InterPro" id="IPR005148">
    <property type="entry name" value="Arg-tRNA-synth_N"/>
</dbReference>
<comment type="caution">
    <text evidence="8">The sequence shown here is derived from an EMBL/GenBank/DDBJ whole genome shotgun (WGS) entry which is preliminary data.</text>
</comment>
<gene>
    <name evidence="8" type="ORF">EV191_1028</name>
</gene>
<feature type="domain" description="Arginyl tRNA synthetase N-terminal" evidence="7">
    <location>
        <begin position="4"/>
        <end position="89"/>
    </location>
</feature>
<proteinExistence type="predicted"/>
<protein>
    <recommendedName>
        <fullName evidence="1">arginine--tRNA ligase</fullName>
        <ecNumber evidence="1">6.1.1.19</ecNumber>
    </recommendedName>
</protein>
<dbReference type="EC" id="6.1.1.19" evidence="1"/>
<keyword evidence="2" id="KW-0436">Ligase</keyword>
<evidence type="ECO:0000256" key="5">
    <source>
        <dbReference type="ARBA" id="ARBA00049339"/>
    </source>
</evidence>
<dbReference type="PANTHER" id="PTHR11956:SF5">
    <property type="entry name" value="ARGININE--TRNA LIGASE, CYTOPLASMIC"/>
    <property type="match status" value="1"/>
</dbReference>
<dbReference type="GO" id="GO:0004814">
    <property type="term" value="F:arginine-tRNA ligase activity"/>
    <property type="evidence" value="ECO:0007669"/>
    <property type="project" value="UniProtKB-EC"/>
</dbReference>
<evidence type="ECO:0000259" key="7">
    <source>
        <dbReference type="SMART" id="SM01016"/>
    </source>
</evidence>
<dbReference type="SMART" id="SM00836">
    <property type="entry name" value="DALR_1"/>
    <property type="match status" value="1"/>
</dbReference>
<evidence type="ECO:0000313" key="9">
    <source>
        <dbReference type="Proteomes" id="UP000294911"/>
    </source>
</evidence>
<sequence>MLADLVRSAGAEVLTERGLDTAALPAEIIVRRPRNPRHGDYATGMALQVAPRVGLAPLELAGALADRLAREPALDTVEVATPGFLNLRLAPAAGYGVVADILEQGTRYGGADRVELTAGDPLTRVNEVTGAPVTEQDLAALVGQDEARYALLRCPPGSVHIDEDLLRTQRPNNPCYLVRYAHARLASVSRGAQRLAIDPALGTAASDAKLTDDHTAELVRILAEWPEVCETAANRSEPHRIARYLEDLARACHAFADTCQLLPKGDEPSSEGHTARVRLCLAVKQVMANGLRLLGVSAPEWM</sequence>
<evidence type="ECO:0000256" key="1">
    <source>
        <dbReference type="ARBA" id="ARBA00012837"/>
    </source>
</evidence>
<dbReference type="GO" id="GO:0005737">
    <property type="term" value="C:cytoplasm"/>
    <property type="evidence" value="ECO:0007669"/>
    <property type="project" value="InterPro"/>
</dbReference>
<evidence type="ECO:0000256" key="4">
    <source>
        <dbReference type="ARBA" id="ARBA00022840"/>
    </source>
</evidence>
<evidence type="ECO:0000256" key="3">
    <source>
        <dbReference type="ARBA" id="ARBA00022741"/>
    </source>
</evidence>
<reference evidence="8 9" key="1">
    <citation type="submission" date="2019-03" db="EMBL/GenBank/DDBJ databases">
        <title>Genomic Encyclopedia of Type Strains, Phase IV (KMG-IV): sequencing the most valuable type-strain genomes for metagenomic binning, comparative biology and taxonomic classification.</title>
        <authorList>
            <person name="Goeker M."/>
        </authorList>
    </citation>
    <scope>NUCLEOTIDE SEQUENCE [LARGE SCALE GENOMIC DNA]</scope>
    <source>
        <strain evidence="8 9">DSM 45765</strain>
    </source>
</reference>